<dbReference type="Proteomes" id="UP000264353">
    <property type="component" value="Chromosome A8"/>
</dbReference>
<feature type="domain" description="Bifunctional inhibitor/plant lipid transfer protein/seed storage helical" evidence="3">
    <location>
        <begin position="69"/>
        <end position="150"/>
    </location>
</feature>
<organism evidence="4 5">
    <name type="scientific">Brassica campestris</name>
    <name type="common">Field mustard</name>
    <dbReference type="NCBI Taxonomy" id="3711"/>
    <lineage>
        <taxon>Eukaryota</taxon>
        <taxon>Viridiplantae</taxon>
        <taxon>Streptophyta</taxon>
        <taxon>Embryophyta</taxon>
        <taxon>Tracheophyta</taxon>
        <taxon>Spermatophyta</taxon>
        <taxon>Magnoliopsida</taxon>
        <taxon>eudicotyledons</taxon>
        <taxon>Gunneridae</taxon>
        <taxon>Pentapetalae</taxon>
        <taxon>rosids</taxon>
        <taxon>malvids</taxon>
        <taxon>Brassicales</taxon>
        <taxon>Brassicaceae</taxon>
        <taxon>Brassiceae</taxon>
        <taxon>Brassica</taxon>
    </lineage>
</organism>
<dbReference type="InterPro" id="IPR036312">
    <property type="entry name" value="Bifun_inhib/LTP/seed_sf"/>
</dbReference>
<evidence type="ECO:0000313" key="4">
    <source>
        <dbReference type="EMBL" id="RID50387.1"/>
    </source>
</evidence>
<keyword evidence="2" id="KW-0732">Signal</keyword>
<reference evidence="4 5" key="1">
    <citation type="submission" date="2018-06" db="EMBL/GenBank/DDBJ databases">
        <title>WGS assembly of Brassica rapa FPsc.</title>
        <authorList>
            <person name="Bowman J."/>
            <person name="Kohchi T."/>
            <person name="Yamato K."/>
            <person name="Jenkins J."/>
            <person name="Shu S."/>
            <person name="Ishizaki K."/>
            <person name="Yamaoka S."/>
            <person name="Nishihama R."/>
            <person name="Nakamura Y."/>
            <person name="Berger F."/>
            <person name="Adam C."/>
            <person name="Aki S."/>
            <person name="Althoff F."/>
            <person name="Araki T."/>
            <person name="Arteaga-Vazquez M."/>
            <person name="Balasubrmanian S."/>
            <person name="Bauer D."/>
            <person name="Boehm C."/>
            <person name="Briginshaw L."/>
            <person name="Caballero-Perez J."/>
            <person name="Catarino B."/>
            <person name="Chen F."/>
            <person name="Chiyoda S."/>
            <person name="Chovatia M."/>
            <person name="Davies K."/>
            <person name="Delmans M."/>
            <person name="Demura T."/>
            <person name="Dierschke T."/>
            <person name="Dolan L."/>
            <person name="Dorantes-Acosta A."/>
            <person name="Eklund D."/>
            <person name="Florent S."/>
            <person name="Flores-Sandoval E."/>
            <person name="Fujiyama A."/>
            <person name="Fukuzawa H."/>
            <person name="Galik B."/>
            <person name="Grimanelli D."/>
            <person name="Grimwood J."/>
            <person name="Grossniklaus U."/>
            <person name="Hamada T."/>
            <person name="Haseloff J."/>
            <person name="Hetherington A."/>
            <person name="Higo A."/>
            <person name="Hirakawa Y."/>
            <person name="Hundley H."/>
            <person name="Ikeda Y."/>
            <person name="Inoue K."/>
            <person name="Inoue S."/>
            <person name="Ishida S."/>
            <person name="Jia Q."/>
            <person name="Kakita M."/>
            <person name="Kanazawa T."/>
            <person name="Kawai Y."/>
            <person name="Kawashima T."/>
            <person name="Kennedy M."/>
            <person name="Kinose K."/>
            <person name="Kinoshita T."/>
            <person name="Kohara Y."/>
            <person name="Koide E."/>
            <person name="Komatsu K."/>
            <person name="Kopischke S."/>
            <person name="Kubo M."/>
            <person name="Kyozuka J."/>
            <person name="Lagercrantz U."/>
            <person name="Lin S."/>
            <person name="Lindquist E."/>
            <person name="Lipzen A."/>
            <person name="Lu C."/>
            <person name="Luna E."/>
            <person name="Martienssen R."/>
            <person name="Minamino N."/>
            <person name="Mizutani M."/>
            <person name="Mizutani M."/>
            <person name="Mochizuki N."/>
            <person name="Monte I."/>
            <person name="Mosher R."/>
            <person name="Nagasaki H."/>
            <person name="Nakagami H."/>
            <person name="Naramoto S."/>
            <person name="Nishitani K."/>
            <person name="Ohtani M."/>
            <person name="Okamoto T."/>
            <person name="Okumura M."/>
            <person name="Phillips J."/>
            <person name="Pollak B."/>
            <person name="Reinders A."/>
            <person name="Roevekamp M."/>
            <person name="Sano R."/>
            <person name="Sawa S."/>
            <person name="Schmid M."/>
            <person name="Shirakawa M."/>
            <person name="Solano R."/>
            <person name="Spunde A."/>
            <person name="Suetsugu N."/>
            <person name="Sugano S."/>
            <person name="Sugiyama A."/>
            <person name="Sun R."/>
            <person name="Suzuki Y."/>
            <person name="Takenaka M."/>
            <person name="Takezawa D."/>
            <person name="Tomogane H."/>
            <person name="Tsuzuki M."/>
            <person name="Ueda T."/>
            <person name="Umeda M."/>
            <person name="Ward J."/>
            <person name="Watanabe Y."/>
            <person name="Yazaki K."/>
            <person name="Yokoyama R."/>
            <person name="Yoshitake Y."/>
            <person name="Yotsui I."/>
            <person name="Zachgo S."/>
            <person name="Schmutz J."/>
        </authorList>
    </citation>
    <scope>NUCLEOTIDE SEQUENCE [LARGE SCALE GENOMIC DNA]</scope>
    <source>
        <strain evidence="5">cv. B-3</strain>
    </source>
</reference>
<feature type="transmembrane region" description="Helical" evidence="1">
    <location>
        <begin position="183"/>
        <end position="200"/>
    </location>
</feature>
<name>A0A397YAR5_BRACM</name>
<evidence type="ECO:0000256" key="1">
    <source>
        <dbReference type="SAM" id="Phobius"/>
    </source>
</evidence>
<accession>A0A397YAR5</accession>
<dbReference type="CDD" id="cd00010">
    <property type="entry name" value="AAI_LTSS"/>
    <property type="match status" value="1"/>
</dbReference>
<dbReference type="AlphaFoldDB" id="A0A397YAR5"/>
<sequence>MVMIYINKVPAAVAIALLFLVVVIAPQWTKAQPLPPFPPMSPLPPLPPMSPLPPLPPMSPLPPLPPMSPLPPMPKVDPVCTTAILDIVQNCYSTLSAVPSEECCNGLKSASKTQVTCLCDNFIAHPVFSNLTRPYYDQVSNACGVLDKYACNGTGEGGDSKGGDSKGGDPKGGDGNAGAINKIAGSMGLFGLITCLFFLLF</sequence>
<dbReference type="EMBL" id="CM010635">
    <property type="protein sequence ID" value="RID50387.1"/>
    <property type="molecule type" value="Genomic_DNA"/>
</dbReference>
<keyword evidence="1" id="KW-1133">Transmembrane helix</keyword>
<evidence type="ECO:0000256" key="2">
    <source>
        <dbReference type="SAM" id="SignalP"/>
    </source>
</evidence>
<evidence type="ECO:0000259" key="3">
    <source>
        <dbReference type="Pfam" id="PF14368"/>
    </source>
</evidence>
<keyword evidence="1" id="KW-0812">Transmembrane</keyword>
<protein>
    <recommendedName>
        <fullName evidence="3">Bifunctional inhibitor/plant lipid transfer protein/seed storage helical domain-containing protein</fullName>
    </recommendedName>
</protein>
<gene>
    <name evidence="4" type="ORF">BRARA_H01120</name>
</gene>
<evidence type="ECO:0000313" key="5">
    <source>
        <dbReference type="Proteomes" id="UP000264353"/>
    </source>
</evidence>
<dbReference type="InterPro" id="IPR016140">
    <property type="entry name" value="Bifunc_inhib/LTP/seed_store"/>
</dbReference>
<keyword evidence="1" id="KW-0472">Membrane</keyword>
<feature type="chain" id="PRO_5017435286" description="Bifunctional inhibitor/plant lipid transfer protein/seed storage helical domain-containing protein" evidence="2">
    <location>
        <begin position="32"/>
        <end position="201"/>
    </location>
</feature>
<proteinExistence type="predicted"/>
<feature type="signal peptide" evidence="2">
    <location>
        <begin position="1"/>
        <end position="31"/>
    </location>
</feature>
<dbReference type="SUPFAM" id="SSF47699">
    <property type="entry name" value="Bifunctional inhibitor/lipid-transfer protein/seed storage 2S albumin"/>
    <property type="match status" value="1"/>
</dbReference>
<dbReference type="Pfam" id="PF14368">
    <property type="entry name" value="LTP_2"/>
    <property type="match status" value="1"/>
</dbReference>